<dbReference type="AlphaFoldDB" id="A0A5B7GNS8"/>
<accession>A0A5B7GNS8</accession>
<keyword evidence="3" id="KW-1185">Reference proteome</keyword>
<protein>
    <submittedName>
        <fullName evidence="2">Uncharacterized protein</fullName>
    </submittedName>
</protein>
<proteinExistence type="predicted"/>
<dbReference type="Proteomes" id="UP000324222">
    <property type="component" value="Unassembled WGS sequence"/>
</dbReference>
<evidence type="ECO:0000313" key="3">
    <source>
        <dbReference type="Proteomes" id="UP000324222"/>
    </source>
</evidence>
<feature type="compositionally biased region" description="Polar residues" evidence="1">
    <location>
        <begin position="49"/>
        <end position="63"/>
    </location>
</feature>
<gene>
    <name evidence="2" type="ORF">E2C01_053239</name>
</gene>
<reference evidence="2 3" key="1">
    <citation type="submission" date="2019-05" db="EMBL/GenBank/DDBJ databases">
        <title>Another draft genome of Portunus trituberculatus and its Hox gene families provides insights of decapod evolution.</title>
        <authorList>
            <person name="Jeong J.-H."/>
            <person name="Song I."/>
            <person name="Kim S."/>
            <person name="Choi T."/>
            <person name="Kim D."/>
            <person name="Ryu S."/>
            <person name="Kim W."/>
        </authorList>
    </citation>
    <scope>NUCLEOTIDE SEQUENCE [LARGE SCALE GENOMIC DNA]</scope>
    <source>
        <tissue evidence="2">Muscle</tissue>
    </source>
</reference>
<name>A0A5B7GNS8_PORTR</name>
<comment type="caution">
    <text evidence="2">The sequence shown here is derived from an EMBL/GenBank/DDBJ whole genome shotgun (WGS) entry which is preliminary data.</text>
</comment>
<sequence>MHYPSPYRFLSAHLPPIARHVYIYMTGSINLLFPVREPFSGGASAPVTRPSSPQHASRSQTPGATIAVATTHDDLLQRDYIIVRTTVRLYPFREDWKG</sequence>
<evidence type="ECO:0000256" key="1">
    <source>
        <dbReference type="SAM" id="MobiDB-lite"/>
    </source>
</evidence>
<organism evidence="2 3">
    <name type="scientific">Portunus trituberculatus</name>
    <name type="common">Swimming crab</name>
    <name type="synonym">Neptunus trituberculatus</name>
    <dbReference type="NCBI Taxonomy" id="210409"/>
    <lineage>
        <taxon>Eukaryota</taxon>
        <taxon>Metazoa</taxon>
        <taxon>Ecdysozoa</taxon>
        <taxon>Arthropoda</taxon>
        <taxon>Crustacea</taxon>
        <taxon>Multicrustacea</taxon>
        <taxon>Malacostraca</taxon>
        <taxon>Eumalacostraca</taxon>
        <taxon>Eucarida</taxon>
        <taxon>Decapoda</taxon>
        <taxon>Pleocyemata</taxon>
        <taxon>Brachyura</taxon>
        <taxon>Eubrachyura</taxon>
        <taxon>Portunoidea</taxon>
        <taxon>Portunidae</taxon>
        <taxon>Portuninae</taxon>
        <taxon>Portunus</taxon>
    </lineage>
</organism>
<evidence type="ECO:0000313" key="2">
    <source>
        <dbReference type="EMBL" id="MPC59223.1"/>
    </source>
</evidence>
<dbReference type="EMBL" id="VSRR010016365">
    <property type="protein sequence ID" value="MPC59223.1"/>
    <property type="molecule type" value="Genomic_DNA"/>
</dbReference>
<feature type="region of interest" description="Disordered" evidence="1">
    <location>
        <begin position="41"/>
        <end position="63"/>
    </location>
</feature>